<protein>
    <recommendedName>
        <fullName evidence="2">DUF3592 domain-containing protein</fullName>
    </recommendedName>
</protein>
<dbReference type="InterPro" id="IPR021994">
    <property type="entry name" value="DUF3592"/>
</dbReference>
<feature type="transmembrane region" description="Helical" evidence="1">
    <location>
        <begin position="114"/>
        <end position="139"/>
    </location>
</feature>
<accession>A0A0L8M6L4</accession>
<dbReference type="RefSeq" id="WP_053175682.1">
    <property type="nucleotide sequence ID" value="NZ_LGUV01000357.1"/>
</dbReference>
<dbReference type="AlphaFoldDB" id="A0A0L8M6L4"/>
<gene>
    <name evidence="3" type="ORF">ADK75_29120</name>
</gene>
<feature type="domain" description="DUF3592" evidence="2">
    <location>
        <begin position="40"/>
        <end position="109"/>
    </location>
</feature>
<sequence length="141" mass="15412">MGREWLFSLIPLTLGIAFLGVGGYGLRRAGLLRRKGVIAAGRIVRHEVSKGDEGAIYHHPVAAWTARDGRAHEYASRFGRGSVGHAYRVGAGVKVRYDPDRPSRFEVVGWDSRVVDLLFTVLGSIFTAGTLIVVLVRLVTL</sequence>
<reference evidence="4" key="1">
    <citation type="submission" date="2015-07" db="EMBL/GenBank/DDBJ databases">
        <authorList>
            <consortium name="Consortium for Microbial Forensics and Genomics (microFORGE)"/>
            <person name="Knight B.M."/>
            <person name="Roberts D.P."/>
            <person name="Lin D."/>
            <person name="Hari K."/>
            <person name="Fletcher J."/>
            <person name="Melcher U."/>
            <person name="Blagden T."/>
            <person name="Winegar R.A."/>
        </authorList>
    </citation>
    <scope>NUCLEOTIDE SEQUENCE [LARGE SCALE GENOMIC DNA]</scope>
    <source>
        <strain evidence="4">NRRL B-1447</strain>
    </source>
</reference>
<dbReference type="Pfam" id="PF12158">
    <property type="entry name" value="DUF3592"/>
    <property type="match status" value="1"/>
</dbReference>
<dbReference type="Proteomes" id="UP000037084">
    <property type="component" value="Unassembled WGS sequence"/>
</dbReference>
<dbReference type="PATRIC" id="fig|1961.12.peg.6475"/>
<evidence type="ECO:0000256" key="1">
    <source>
        <dbReference type="SAM" id="Phobius"/>
    </source>
</evidence>
<keyword evidence="1" id="KW-0812">Transmembrane</keyword>
<keyword evidence="1" id="KW-1133">Transmembrane helix</keyword>
<proteinExistence type="predicted"/>
<keyword evidence="1" id="KW-0472">Membrane</keyword>
<feature type="transmembrane region" description="Helical" evidence="1">
    <location>
        <begin position="6"/>
        <end position="26"/>
    </location>
</feature>
<organism evidence="3 4">
    <name type="scientific">Streptomyces virginiae</name>
    <name type="common">Streptomyces cinnamonensis</name>
    <dbReference type="NCBI Taxonomy" id="1961"/>
    <lineage>
        <taxon>Bacteria</taxon>
        <taxon>Bacillati</taxon>
        <taxon>Actinomycetota</taxon>
        <taxon>Actinomycetes</taxon>
        <taxon>Kitasatosporales</taxon>
        <taxon>Streptomycetaceae</taxon>
        <taxon>Streptomyces</taxon>
    </lineage>
</organism>
<name>A0A0L8M6L4_STRVG</name>
<evidence type="ECO:0000313" key="4">
    <source>
        <dbReference type="Proteomes" id="UP000037084"/>
    </source>
</evidence>
<evidence type="ECO:0000259" key="2">
    <source>
        <dbReference type="Pfam" id="PF12158"/>
    </source>
</evidence>
<comment type="caution">
    <text evidence="3">The sequence shown here is derived from an EMBL/GenBank/DDBJ whole genome shotgun (WGS) entry which is preliminary data.</text>
</comment>
<dbReference type="OrthoDB" id="4210245at2"/>
<evidence type="ECO:0000313" key="3">
    <source>
        <dbReference type="EMBL" id="KOG45954.1"/>
    </source>
</evidence>
<dbReference type="EMBL" id="LGUV01000357">
    <property type="protein sequence ID" value="KOG45954.1"/>
    <property type="molecule type" value="Genomic_DNA"/>
</dbReference>